<feature type="compositionally biased region" description="Low complexity" evidence="1">
    <location>
        <begin position="404"/>
        <end position="413"/>
    </location>
</feature>
<evidence type="ECO:0000313" key="4">
    <source>
        <dbReference type="Proteomes" id="UP000078200"/>
    </source>
</evidence>
<evidence type="ECO:0000256" key="1">
    <source>
        <dbReference type="SAM" id="MobiDB-lite"/>
    </source>
</evidence>
<dbReference type="Proteomes" id="UP000078200">
    <property type="component" value="Unassembled WGS sequence"/>
</dbReference>
<reference evidence="3" key="1">
    <citation type="submission" date="2020-05" db="UniProtKB">
        <authorList>
            <consortium name="EnsemblMetazoa"/>
        </authorList>
    </citation>
    <scope>IDENTIFICATION</scope>
    <source>
        <strain evidence="3">TTRI</strain>
    </source>
</reference>
<name>A0A1A9VGV8_GLOAU</name>
<dbReference type="STRING" id="7395.A0A1A9VGV8"/>
<keyword evidence="2" id="KW-0732">Signal</keyword>
<accession>A0A1A9VGV8</accession>
<feature type="compositionally biased region" description="Polar residues" evidence="1">
    <location>
        <begin position="347"/>
        <end position="360"/>
    </location>
</feature>
<keyword evidence="4" id="KW-1185">Reference proteome</keyword>
<evidence type="ECO:0000256" key="2">
    <source>
        <dbReference type="SAM" id="SignalP"/>
    </source>
</evidence>
<protein>
    <submittedName>
        <fullName evidence="3">Uncharacterized protein</fullName>
    </submittedName>
</protein>
<feature type="region of interest" description="Disordered" evidence="1">
    <location>
        <begin position="113"/>
        <end position="139"/>
    </location>
</feature>
<dbReference type="AlphaFoldDB" id="A0A1A9VGV8"/>
<feature type="compositionally biased region" description="Basic and acidic residues" evidence="1">
    <location>
        <begin position="176"/>
        <end position="193"/>
    </location>
</feature>
<feature type="signal peptide" evidence="2">
    <location>
        <begin position="1"/>
        <end position="27"/>
    </location>
</feature>
<dbReference type="EnsemblMetazoa" id="GAUT036799-RA">
    <property type="protein sequence ID" value="GAUT036799-PA"/>
    <property type="gene ID" value="GAUT036799"/>
</dbReference>
<dbReference type="VEuPathDB" id="VectorBase:GAUT036799"/>
<feature type="compositionally biased region" description="Basic and acidic residues" evidence="1">
    <location>
        <begin position="387"/>
        <end position="402"/>
    </location>
</feature>
<organism evidence="3 4">
    <name type="scientific">Glossina austeni</name>
    <name type="common">Savannah tsetse fly</name>
    <dbReference type="NCBI Taxonomy" id="7395"/>
    <lineage>
        <taxon>Eukaryota</taxon>
        <taxon>Metazoa</taxon>
        <taxon>Ecdysozoa</taxon>
        <taxon>Arthropoda</taxon>
        <taxon>Hexapoda</taxon>
        <taxon>Insecta</taxon>
        <taxon>Pterygota</taxon>
        <taxon>Neoptera</taxon>
        <taxon>Endopterygota</taxon>
        <taxon>Diptera</taxon>
        <taxon>Brachycera</taxon>
        <taxon>Muscomorpha</taxon>
        <taxon>Hippoboscoidea</taxon>
        <taxon>Glossinidae</taxon>
        <taxon>Glossina</taxon>
    </lineage>
</organism>
<feature type="chain" id="PRO_5008399369" evidence="2">
    <location>
        <begin position="28"/>
        <end position="531"/>
    </location>
</feature>
<feature type="compositionally biased region" description="Low complexity" evidence="1">
    <location>
        <begin position="318"/>
        <end position="346"/>
    </location>
</feature>
<sequence length="531" mass="60533">MKLTICQFSKLFLLLTAFFYILDQCNVLPASAIVTIKAETVSIVYDEDDDKNNDNNDKDIKKFAKAKELYSSEIFRNLENSLETTATRTTTTRTLVNKLEDTLTKDEVSSLMKTLDNKQEQQQQQPEQQKQRKQISATITTNERIAKDLNVGKSIEKLSKHTQSLYVRLKGGINKNENKKNNNKNDNDNHNDSSNDYYNIDKNDDENNNNNNNNDEDENVNAKDNKASDVHSMTAAAGIDLKILSAHKLTTLVRDVENQQHFMASKQKATTKTTIIPSSTIILSNDFIRQKSKKQQQEQAQYKLRSSPTPLPAPSPAPSLSSLASTLMPANEITSTSTTSASSSDSRQNLPSSSMLHSNTNRISGNSGYGSRSYRHTANTIKLQRQHQQEQKEQQVEREHQRQHQQQQQQQQHKYQHQLEQRVGVLVSSALLNRMHVQQGFRNFMEFFQVNFKNVTVDFLLDDDDGCIENQSNRKAKRDVLRFTNSKHLCYGFYITWHKITCSLTIEKSIWFSDNTGLHMPAVTILASSES</sequence>
<feature type="compositionally biased region" description="Low complexity" evidence="1">
    <location>
        <begin position="297"/>
        <end position="308"/>
    </location>
</feature>
<feature type="region of interest" description="Disordered" evidence="1">
    <location>
        <begin position="292"/>
        <end position="415"/>
    </location>
</feature>
<feature type="region of interest" description="Disordered" evidence="1">
    <location>
        <begin position="169"/>
        <end position="222"/>
    </location>
</feature>
<feature type="compositionally biased region" description="Low complexity" evidence="1">
    <location>
        <begin position="361"/>
        <end position="372"/>
    </location>
</feature>
<evidence type="ECO:0000313" key="3">
    <source>
        <dbReference type="EnsemblMetazoa" id="GAUT036799-PA"/>
    </source>
</evidence>
<proteinExistence type="predicted"/>